<sequence>MWIAISVVLGIISLISIFENMSKSNTIKSLAYENAYLFILMHEKDDKSIKDINDMAKSAIERQRFIK</sequence>
<evidence type="ECO:0008006" key="2">
    <source>
        <dbReference type="Google" id="ProtNLM"/>
    </source>
</evidence>
<proteinExistence type="predicted"/>
<dbReference type="InterPro" id="IPR009999">
    <property type="entry name" value="DUF1514"/>
</dbReference>
<reference evidence="1" key="1">
    <citation type="submission" date="2017-06" db="EMBL/GenBank/DDBJ databases">
        <title>Novel phages from South African skin metaviromes.</title>
        <authorList>
            <person name="van Zyl L.J."/>
            <person name="Abrahams Y."/>
            <person name="Stander E.A."/>
            <person name="Kirby B.M."/>
            <person name="Clavaud C."/>
            <person name="Farcet C."/>
            <person name="Breton L."/>
            <person name="Trindade M.I."/>
        </authorList>
    </citation>
    <scope>NUCLEOTIDE SEQUENCE</scope>
</reference>
<evidence type="ECO:0000313" key="1">
    <source>
        <dbReference type="EMBL" id="ASN69286.1"/>
    </source>
</evidence>
<organism evidence="1">
    <name type="scientific">uncultured Caudovirales phage</name>
    <dbReference type="NCBI Taxonomy" id="2100421"/>
    <lineage>
        <taxon>Viruses</taxon>
        <taxon>Duplodnaviria</taxon>
        <taxon>Heunggongvirae</taxon>
        <taxon>Uroviricota</taxon>
        <taxon>Caudoviricetes</taxon>
        <taxon>Peduoviridae</taxon>
        <taxon>Maltschvirus</taxon>
        <taxon>Maltschvirus maltsch</taxon>
    </lineage>
</organism>
<dbReference type="EMBL" id="MF417888">
    <property type="protein sequence ID" value="ASN69286.1"/>
    <property type="molecule type" value="Genomic_DNA"/>
</dbReference>
<gene>
    <name evidence="1" type="ORF">9S3_34</name>
</gene>
<protein>
    <recommendedName>
        <fullName evidence="2">DUF1514 domain-containing protein</fullName>
    </recommendedName>
</protein>
<name>A0A2H4J9V4_9CAUD</name>
<dbReference type="Pfam" id="PF07438">
    <property type="entry name" value="DUF1514"/>
    <property type="match status" value="1"/>
</dbReference>
<accession>A0A2H4J9V4</accession>